<dbReference type="RefSeq" id="WP_316265419.1">
    <property type="nucleotide sequence ID" value="NZ_AP027742.1"/>
</dbReference>
<feature type="domain" description="MobA-like NTP transferase" evidence="1">
    <location>
        <begin position="268"/>
        <end position="429"/>
    </location>
</feature>
<accession>A0ABM8IAM1</accession>
<proteinExistence type="predicted"/>
<name>A0ABM8IAM1_9FIRM</name>
<gene>
    <name evidence="2" type="ORF">Lac1_25490</name>
</gene>
<dbReference type="Gene3D" id="3.90.550.10">
    <property type="entry name" value="Spore Coat Polysaccharide Biosynthesis Protein SpsA, Chain A"/>
    <property type="match status" value="1"/>
</dbReference>
<dbReference type="InterPro" id="IPR029044">
    <property type="entry name" value="Nucleotide-diphossugar_trans"/>
</dbReference>
<evidence type="ECO:0000259" key="1">
    <source>
        <dbReference type="Pfam" id="PF12804"/>
    </source>
</evidence>
<reference evidence="3" key="1">
    <citation type="journal article" date="2023" name="Int. J. Syst. Evol. Microbiol.">
        <title>Claveliimonas bilis gen. nov., sp. nov., deoxycholic acid-producing bacteria isolated from human faeces, and reclassification of Sellimonas monacensis Zenner et al. 2021 as Claveliimonas monacensis comb. nov.</title>
        <authorList>
            <person name="Hisatomi A."/>
            <person name="Kastawa N.W.E.P.G."/>
            <person name="Song I."/>
            <person name="Ohkuma M."/>
            <person name="Fukiya S."/>
            <person name="Sakamoto M."/>
        </authorList>
    </citation>
    <scope>NUCLEOTIDE SEQUENCE [LARGE SCALE GENOMIC DNA]</scope>
    <source>
        <strain evidence="3">12BBH14</strain>
    </source>
</reference>
<evidence type="ECO:0000313" key="3">
    <source>
        <dbReference type="Proteomes" id="UP001305815"/>
    </source>
</evidence>
<dbReference type="PANTHER" id="PTHR43777:SF1">
    <property type="entry name" value="MOLYBDENUM COFACTOR CYTIDYLYLTRANSFERASE"/>
    <property type="match status" value="1"/>
</dbReference>
<dbReference type="PANTHER" id="PTHR43777">
    <property type="entry name" value="MOLYBDENUM COFACTOR CYTIDYLYLTRANSFERASE"/>
    <property type="match status" value="1"/>
</dbReference>
<sequence>MKILIRGAGDLATGIAARLYHSGHNILMTEREAPLTVRRTVAFSRAVYEGSAKVEDMEARLVHSLDEAYAVMGDGNIALIVDEAAEIRKEFCPDVVVDAILAKKNLGTKITDAPLAVGVGPGFYAGQDCHCVVETKRGHTLGQVIYDGAALPNTGVPGEVGGYTTERLLKASGDGVMEPLISIGDMVEKGQIAAYTGGEAVYAAMSGMVRGMLQKGVSVVKGMKIGDIDARCEKEHCWTISDKARAIGGGVLEAVQCYEAVKGRFAMVMLAAGTGSRYGKDKLSEVLAGKPLYQYSMERLEAFCGRERFVVTGNAVILEEAKKRGISGIVNREPHLGISHSLQLGLQAVLREKPEVEGVLFGVCDQPGLKVSTIQKIWNAAAVRPGKIICAGKDGQPGNPVLWPKKYFGELLELKGDTGGRAVMRKYPEQVYVVEADERELKDIDRKEDMGSF</sequence>
<dbReference type="NCBIfam" id="TIGR03309">
    <property type="entry name" value="matur_yqeB"/>
    <property type="match status" value="1"/>
</dbReference>
<dbReference type="EMBL" id="AP027742">
    <property type="protein sequence ID" value="BDZ78366.1"/>
    <property type="molecule type" value="Genomic_DNA"/>
</dbReference>
<dbReference type="SUPFAM" id="SSF53448">
    <property type="entry name" value="Nucleotide-diphospho-sugar transferases"/>
    <property type="match status" value="1"/>
</dbReference>
<organism evidence="2 3">
    <name type="scientific">Claveliimonas bilis</name>
    <dbReference type="NCBI Taxonomy" id="3028070"/>
    <lineage>
        <taxon>Bacteria</taxon>
        <taxon>Bacillati</taxon>
        <taxon>Bacillota</taxon>
        <taxon>Clostridia</taxon>
        <taxon>Lachnospirales</taxon>
        <taxon>Lachnospiraceae</taxon>
        <taxon>Claveliimonas</taxon>
    </lineage>
</organism>
<dbReference type="CDD" id="cd04182">
    <property type="entry name" value="GT_2_like_f"/>
    <property type="match status" value="1"/>
</dbReference>
<dbReference type="InterPro" id="IPR025877">
    <property type="entry name" value="MobA-like_NTP_Trfase"/>
</dbReference>
<protein>
    <recommendedName>
        <fullName evidence="1">MobA-like NTP transferase domain-containing protein</fullName>
    </recommendedName>
</protein>
<dbReference type="Pfam" id="PF12804">
    <property type="entry name" value="NTP_transf_3"/>
    <property type="match status" value="1"/>
</dbReference>
<dbReference type="InterPro" id="IPR017695">
    <property type="entry name" value="Se-dep_Mo_hydrolase_YqeB"/>
</dbReference>
<evidence type="ECO:0000313" key="2">
    <source>
        <dbReference type="EMBL" id="BDZ78366.1"/>
    </source>
</evidence>
<dbReference type="Proteomes" id="UP001305815">
    <property type="component" value="Chromosome"/>
</dbReference>
<keyword evidence="3" id="KW-1185">Reference proteome</keyword>